<dbReference type="AlphaFoldDB" id="A0AAV6I4D1"/>
<proteinExistence type="predicted"/>
<organism evidence="1 2">
    <name type="scientific">Rhododendron griersonianum</name>
    <dbReference type="NCBI Taxonomy" id="479676"/>
    <lineage>
        <taxon>Eukaryota</taxon>
        <taxon>Viridiplantae</taxon>
        <taxon>Streptophyta</taxon>
        <taxon>Embryophyta</taxon>
        <taxon>Tracheophyta</taxon>
        <taxon>Spermatophyta</taxon>
        <taxon>Magnoliopsida</taxon>
        <taxon>eudicotyledons</taxon>
        <taxon>Gunneridae</taxon>
        <taxon>Pentapetalae</taxon>
        <taxon>asterids</taxon>
        <taxon>Ericales</taxon>
        <taxon>Ericaceae</taxon>
        <taxon>Ericoideae</taxon>
        <taxon>Rhodoreae</taxon>
        <taxon>Rhododendron</taxon>
    </lineage>
</organism>
<protein>
    <submittedName>
        <fullName evidence="1">Uncharacterized protein</fullName>
    </submittedName>
</protein>
<dbReference type="EMBL" id="JACTNZ010000012">
    <property type="protein sequence ID" value="KAG5523538.1"/>
    <property type="molecule type" value="Genomic_DNA"/>
</dbReference>
<sequence>MINYQSKDRGLTIWTTKINPEHRRTSRKIKKGIQPYLWTSNLSLCFQLKPDQSAAVERGRETGDTAVDFFLETLKNLIMSSDLDVIIDEKHQLQSLAEEIKYLRGFLKITEKKRKEHYGEVFICFFAYA</sequence>
<accession>A0AAV6I4D1</accession>
<name>A0AAV6I4D1_9ERIC</name>
<reference evidence="1" key="1">
    <citation type="submission" date="2020-08" db="EMBL/GenBank/DDBJ databases">
        <title>Plant Genome Project.</title>
        <authorList>
            <person name="Zhang R.-G."/>
        </authorList>
    </citation>
    <scope>NUCLEOTIDE SEQUENCE</scope>
    <source>
        <strain evidence="1">WSP0</strain>
        <tissue evidence="1">Leaf</tissue>
    </source>
</reference>
<comment type="caution">
    <text evidence="1">The sequence shown here is derived from an EMBL/GenBank/DDBJ whole genome shotgun (WGS) entry which is preliminary data.</text>
</comment>
<evidence type="ECO:0000313" key="1">
    <source>
        <dbReference type="EMBL" id="KAG5523538.1"/>
    </source>
</evidence>
<keyword evidence="2" id="KW-1185">Reference proteome</keyword>
<evidence type="ECO:0000313" key="2">
    <source>
        <dbReference type="Proteomes" id="UP000823749"/>
    </source>
</evidence>
<gene>
    <name evidence="1" type="ORF">RHGRI_035370</name>
</gene>
<dbReference type="Proteomes" id="UP000823749">
    <property type="component" value="Chromosome 12"/>
</dbReference>